<evidence type="ECO:0000313" key="2">
    <source>
        <dbReference type="EMBL" id="WEF35527.1"/>
    </source>
</evidence>
<proteinExistence type="predicted"/>
<gene>
    <name evidence="2" type="ORF">PX653_12495</name>
</gene>
<evidence type="ECO:0000256" key="1">
    <source>
        <dbReference type="SAM" id="Phobius"/>
    </source>
</evidence>
<organism evidence="2 3">
    <name type="scientific">Pseudoduganella chitinolytica</name>
    <dbReference type="NCBI Taxonomy" id="34070"/>
    <lineage>
        <taxon>Bacteria</taxon>
        <taxon>Pseudomonadati</taxon>
        <taxon>Pseudomonadota</taxon>
        <taxon>Betaproteobacteria</taxon>
        <taxon>Burkholderiales</taxon>
        <taxon>Oxalobacteraceae</taxon>
        <taxon>Telluria group</taxon>
        <taxon>Pseudoduganella</taxon>
    </lineage>
</organism>
<sequence>MDRTELYQAYYNEHSAQAKLHEEQRERITGIVLTIATLLIGLVTFAKLALVALAASIPIILLGVYGWFFAGKHYERFKFHTAVMRRIRQELDVMYAAREHVGASLETLRSEAEASHYRRFRWPAYRKSLRPAQGGAASWIARRRLHVFWEGIHLMVALIGVGLTIGIVVKKFVVEEPEITRVQIVGPTACELARSAALRCAPSTQPGPAGKH</sequence>
<evidence type="ECO:0008006" key="4">
    <source>
        <dbReference type="Google" id="ProtNLM"/>
    </source>
</evidence>
<feature type="transmembrane region" description="Helical" evidence="1">
    <location>
        <begin position="52"/>
        <end position="70"/>
    </location>
</feature>
<dbReference type="EMBL" id="CP119083">
    <property type="protein sequence ID" value="WEF35527.1"/>
    <property type="molecule type" value="Genomic_DNA"/>
</dbReference>
<keyword evidence="3" id="KW-1185">Reference proteome</keyword>
<keyword evidence="1" id="KW-0472">Membrane</keyword>
<accession>A0ABY8BLH6</accession>
<dbReference type="Proteomes" id="UP001216510">
    <property type="component" value="Chromosome"/>
</dbReference>
<protein>
    <recommendedName>
        <fullName evidence="4">DUF4231 domain-containing protein</fullName>
    </recommendedName>
</protein>
<feature type="transmembrane region" description="Helical" evidence="1">
    <location>
        <begin position="28"/>
        <end position="46"/>
    </location>
</feature>
<feature type="transmembrane region" description="Helical" evidence="1">
    <location>
        <begin position="147"/>
        <end position="169"/>
    </location>
</feature>
<evidence type="ECO:0000313" key="3">
    <source>
        <dbReference type="Proteomes" id="UP001216510"/>
    </source>
</evidence>
<keyword evidence="1" id="KW-0812">Transmembrane</keyword>
<name>A0ABY8BLH6_9BURK</name>
<keyword evidence="1" id="KW-1133">Transmembrane helix</keyword>
<reference evidence="2 3" key="1">
    <citation type="submission" date="2023-02" db="EMBL/GenBank/DDBJ databases">
        <title>Gemone sequence of Telluria chitinolytica ACM 3522T.</title>
        <authorList>
            <person name="Frediansyah A."/>
            <person name="Miess H."/>
            <person name="Gross H."/>
        </authorList>
    </citation>
    <scope>NUCLEOTIDE SEQUENCE [LARGE SCALE GENOMIC DNA]</scope>
    <source>
        <strain evidence="2 3">ACM 3522</strain>
    </source>
</reference>
<dbReference type="RefSeq" id="WP_277418179.1">
    <property type="nucleotide sequence ID" value="NZ_CP119083.1"/>
</dbReference>